<dbReference type="EMBL" id="BPLF01000005">
    <property type="protein sequence ID" value="GIX65793.1"/>
    <property type="molecule type" value="Genomic_DNA"/>
</dbReference>
<evidence type="ECO:0000256" key="4">
    <source>
        <dbReference type="ARBA" id="ARBA00022980"/>
    </source>
</evidence>
<evidence type="ECO:0000313" key="9">
    <source>
        <dbReference type="EMBL" id="GIX65793.1"/>
    </source>
</evidence>
<dbReference type="Proteomes" id="UP001497744">
    <property type="component" value="Unassembled WGS sequence"/>
</dbReference>
<evidence type="ECO:0000313" key="10">
    <source>
        <dbReference type="Proteomes" id="UP001497744"/>
    </source>
</evidence>
<feature type="compositionally biased region" description="Basic residues" evidence="8">
    <location>
        <begin position="20"/>
        <end position="29"/>
    </location>
</feature>
<feature type="region of interest" description="Disordered" evidence="8">
    <location>
        <begin position="19"/>
        <end position="39"/>
    </location>
</feature>
<dbReference type="GeneID" id="94197274"/>
<dbReference type="GO" id="GO:0003735">
    <property type="term" value="F:structural constituent of ribosome"/>
    <property type="evidence" value="ECO:0007669"/>
    <property type="project" value="TreeGrafter"/>
</dbReference>
<name>A0AAV4M1C0_BABCB</name>
<reference evidence="9 10" key="1">
    <citation type="submission" date="2021-06" db="EMBL/GenBank/DDBJ databases">
        <title>Genome sequence of Babesia caballi.</title>
        <authorList>
            <person name="Yamagishi J."/>
            <person name="Kidaka T."/>
            <person name="Ochi A."/>
        </authorList>
    </citation>
    <scope>NUCLEOTIDE SEQUENCE [LARGE SCALE GENOMIC DNA]</scope>
    <source>
        <strain evidence="9">USDA-D6B2</strain>
    </source>
</reference>
<organism evidence="9 10">
    <name type="scientific">Babesia caballi</name>
    <dbReference type="NCBI Taxonomy" id="5871"/>
    <lineage>
        <taxon>Eukaryota</taxon>
        <taxon>Sar</taxon>
        <taxon>Alveolata</taxon>
        <taxon>Apicomplexa</taxon>
        <taxon>Aconoidasida</taxon>
        <taxon>Piroplasmida</taxon>
        <taxon>Babesiidae</taxon>
        <taxon>Babesia</taxon>
    </lineage>
</organism>
<evidence type="ECO:0000256" key="8">
    <source>
        <dbReference type="SAM" id="MobiDB-lite"/>
    </source>
</evidence>
<evidence type="ECO:0000256" key="2">
    <source>
        <dbReference type="ARBA" id="ARBA00009863"/>
    </source>
</evidence>
<keyword evidence="5" id="KW-0496">Mitochondrion</keyword>
<protein>
    <recommendedName>
        <fullName evidence="7">Small ribosomal subunit protein mS29</fullName>
    </recommendedName>
</protein>
<dbReference type="RefSeq" id="XP_067717862.1">
    <property type="nucleotide sequence ID" value="XM_067861761.1"/>
</dbReference>
<evidence type="ECO:0000256" key="7">
    <source>
        <dbReference type="ARBA" id="ARBA00035140"/>
    </source>
</evidence>
<dbReference type="PANTHER" id="PTHR12810">
    <property type="entry name" value="MITOCHONDRIAL 28S RIBOSOMAL PROTEIN S29"/>
    <property type="match status" value="1"/>
</dbReference>
<gene>
    <name evidence="9" type="ORF">BcabD6B2_52280</name>
</gene>
<dbReference type="AlphaFoldDB" id="A0AAV4M1C0"/>
<evidence type="ECO:0000256" key="5">
    <source>
        <dbReference type="ARBA" id="ARBA00023128"/>
    </source>
</evidence>
<evidence type="ECO:0000256" key="6">
    <source>
        <dbReference type="ARBA" id="ARBA00023274"/>
    </source>
</evidence>
<keyword evidence="4" id="KW-0689">Ribosomal protein</keyword>
<comment type="caution">
    <text evidence="9">The sequence shown here is derived from an EMBL/GenBank/DDBJ whole genome shotgun (WGS) entry which is preliminary data.</text>
</comment>
<dbReference type="GO" id="GO:0005763">
    <property type="term" value="C:mitochondrial small ribosomal subunit"/>
    <property type="evidence" value="ECO:0007669"/>
    <property type="project" value="TreeGrafter"/>
</dbReference>
<keyword evidence="10" id="KW-1185">Reference proteome</keyword>
<dbReference type="Pfam" id="PF10236">
    <property type="entry name" value="DAP3"/>
    <property type="match status" value="1"/>
</dbReference>
<dbReference type="InterPro" id="IPR019368">
    <property type="entry name" value="Ribosomal_mS29"/>
</dbReference>
<comment type="subcellular location">
    <subcellularLocation>
        <location evidence="1">Mitochondrion</location>
    </subcellularLocation>
</comment>
<evidence type="ECO:0000256" key="1">
    <source>
        <dbReference type="ARBA" id="ARBA00004173"/>
    </source>
</evidence>
<accession>A0AAV4M1C0</accession>
<feature type="region of interest" description="Disordered" evidence="8">
    <location>
        <begin position="332"/>
        <end position="393"/>
    </location>
</feature>
<sequence length="636" mass="69926">MARSAVNFTLPKTLDSLRKALGRRPRSRKNAGSGDATHQAADALLRTQYGLTEEGYRDYGVREGALPAHLADTESFKVDEGALYAELEGCGTHNIASIVQMRPETLLDALPEGPCGDVLKDIALLPEGQPLGMVNRKVAVEVISQLRQYATMSPGRIEARGMLLDGKRGAGKSYVLNHVVMWARRNGWMVVAEPTPSKYAREVGNIKRSNAGVYIQVRAVVPESTAVQSEFAVKFLESLMLANAEKLESIPVKLQHYGKIALDGNHVDYTKRMFNRVIEKAVGEELEIFAEEGGSDVRRAWCGKRGAGIRTREGEAQAVALLPPAVQDTSAQVGGGAAGMTWPQRRASGAGDACANRKVRRRKRDLRQPGGVRGVRPAEAPDGLPPAGGSRRRRVQRVLPGLGVPLDQVRGHTVQRLDPQLPPGDAAALQPVRRGAVPERAEAGRDVVDADQEAGVPAGPVGHHVGRRGAVYIRRRPHEVRTVRAFTPKEYANLVHHLRRTQTLFNFPADKTMYFYMLTGTRGDKMRHKYYRGERVREPEAAGEALLVLGKLKHEELVLQGVLGSRPLRGVGVQDVLDELREGAVLWLDQLLRAVRPTDEQLTITFLQYATRSSEESEYAPSGLHKLRRRPRGRTS</sequence>
<comment type="similarity">
    <text evidence="2">Belongs to the mitochondrion-specific ribosomal protein mS29 family.</text>
</comment>
<feature type="region of interest" description="Disordered" evidence="8">
    <location>
        <begin position="614"/>
        <end position="636"/>
    </location>
</feature>
<feature type="compositionally biased region" description="Basic residues" evidence="8">
    <location>
        <begin position="625"/>
        <end position="636"/>
    </location>
</feature>
<proteinExistence type="inferred from homology"/>
<keyword evidence="3" id="KW-0809">Transit peptide</keyword>
<keyword evidence="6" id="KW-0687">Ribonucleoprotein</keyword>
<evidence type="ECO:0000256" key="3">
    <source>
        <dbReference type="ARBA" id="ARBA00022946"/>
    </source>
</evidence>
<dbReference type="PANTHER" id="PTHR12810:SF0">
    <property type="entry name" value="SMALL RIBOSOMAL SUBUNIT PROTEIN MS29"/>
    <property type="match status" value="1"/>
</dbReference>